<evidence type="ECO:0000256" key="1">
    <source>
        <dbReference type="ARBA" id="ARBA00022741"/>
    </source>
</evidence>
<dbReference type="InterPro" id="IPR003593">
    <property type="entry name" value="AAA+_ATPase"/>
</dbReference>
<dbReference type="InterPro" id="IPR027417">
    <property type="entry name" value="P-loop_NTPase"/>
</dbReference>
<dbReference type="NCBIfam" id="TIGR01978">
    <property type="entry name" value="sufC"/>
    <property type="match status" value="1"/>
</dbReference>
<dbReference type="Pfam" id="PF00005">
    <property type="entry name" value="ABC_tran"/>
    <property type="match status" value="1"/>
</dbReference>
<evidence type="ECO:0000256" key="2">
    <source>
        <dbReference type="ARBA" id="ARBA00022840"/>
    </source>
</evidence>
<organism evidence="4 5">
    <name type="scientific">Candidatus Bilamarchaeum dharawalense</name>
    <dbReference type="NCBI Taxonomy" id="2885759"/>
    <lineage>
        <taxon>Archaea</taxon>
        <taxon>Candidatus Micrarchaeota</taxon>
        <taxon>Candidatus Micrarchaeia</taxon>
        <taxon>Candidatus Anstonellales</taxon>
        <taxon>Candidatus Bilamarchaeaceae</taxon>
        <taxon>Candidatus Bilamarchaeum</taxon>
    </lineage>
</organism>
<name>A0A5E4LM73_9ARCH</name>
<dbReference type="SUPFAM" id="SSF52540">
    <property type="entry name" value="P-loop containing nucleoside triphosphate hydrolases"/>
    <property type="match status" value="1"/>
</dbReference>
<dbReference type="AlphaFoldDB" id="A0A5E4LM73"/>
<accession>A0A5E4LM73</accession>
<evidence type="ECO:0000259" key="3">
    <source>
        <dbReference type="PROSITE" id="PS50893"/>
    </source>
</evidence>
<keyword evidence="1" id="KW-0547">Nucleotide-binding</keyword>
<dbReference type="EMBL" id="CABMJJ010000005">
    <property type="protein sequence ID" value="VVC03074.1"/>
    <property type="molecule type" value="Genomic_DNA"/>
</dbReference>
<dbReference type="PROSITE" id="PS00211">
    <property type="entry name" value="ABC_TRANSPORTER_1"/>
    <property type="match status" value="1"/>
</dbReference>
<dbReference type="InterPro" id="IPR003439">
    <property type="entry name" value="ABC_transporter-like_ATP-bd"/>
</dbReference>
<protein>
    <submittedName>
        <fullName evidence="4">Putative branched-chain amino acid transport ATP-binding protein LivG</fullName>
    </submittedName>
</protein>
<reference evidence="4 5" key="1">
    <citation type="submission" date="2019-08" db="EMBL/GenBank/DDBJ databases">
        <authorList>
            <person name="Vazquez-Campos X."/>
        </authorList>
    </citation>
    <scope>NUCLEOTIDE SEQUENCE [LARGE SCALE GENOMIC DNA]</scope>
    <source>
        <strain evidence="4">LFW-283_2</strain>
    </source>
</reference>
<dbReference type="SMART" id="SM00382">
    <property type="entry name" value="AAA"/>
    <property type="match status" value="1"/>
</dbReference>
<keyword evidence="2 4" id="KW-0067">ATP-binding</keyword>
<comment type="caution">
    <text evidence="4">The sequence shown here is derived from an EMBL/GenBank/DDBJ whole genome shotgun (WGS) entry which is preliminary data.</text>
</comment>
<evidence type="ECO:0000313" key="5">
    <source>
        <dbReference type="Proteomes" id="UP000789941"/>
    </source>
</evidence>
<dbReference type="PANTHER" id="PTHR43204">
    <property type="entry name" value="ABC TRANSPORTER I FAMILY MEMBER 6, CHLOROPLASTIC"/>
    <property type="match status" value="1"/>
</dbReference>
<dbReference type="GO" id="GO:0005524">
    <property type="term" value="F:ATP binding"/>
    <property type="evidence" value="ECO:0007669"/>
    <property type="project" value="UniProtKB-KW"/>
</dbReference>
<dbReference type="InterPro" id="IPR010230">
    <property type="entry name" value="FeS-cluster_ATPase_SufC"/>
</dbReference>
<sequence length="248" mass="27363">MTLTVNNLHVTLSGKEILKGISFTLEKGKIYAFMGPNGSGKSTLCNALMGDPNLTLKGSIKLNGEELIRHGPDKRSKAGIFLAFQNPEEIEGVKVSGLIRKVNSSKAKKQDLDKMVREHEELVKTSIKLGLDKSYVSRDLNVGFSGGEKKRLEILQMLALNPRVVILDEIDSGLDVDGIKLITKAIKKMNNGTRTFLIVTHYPRILKYLKPDVVHILMGGKIVQTGASKLAHDIEKKGYSGLKDHYVQ</sequence>
<evidence type="ECO:0000313" key="4">
    <source>
        <dbReference type="EMBL" id="VVC03074.1"/>
    </source>
</evidence>
<dbReference type="Proteomes" id="UP000789941">
    <property type="component" value="Unassembled WGS sequence"/>
</dbReference>
<dbReference type="PANTHER" id="PTHR43204:SF1">
    <property type="entry name" value="ABC TRANSPORTER I FAMILY MEMBER 6, CHLOROPLASTIC"/>
    <property type="match status" value="1"/>
</dbReference>
<dbReference type="PROSITE" id="PS50893">
    <property type="entry name" value="ABC_TRANSPORTER_2"/>
    <property type="match status" value="1"/>
</dbReference>
<feature type="domain" description="ABC transporter" evidence="3">
    <location>
        <begin position="3"/>
        <end position="244"/>
    </location>
</feature>
<gene>
    <name evidence="4" type="primary">livG</name>
    <name evidence="4" type="ORF">LFW2832_00174</name>
</gene>
<dbReference type="CDD" id="cd03217">
    <property type="entry name" value="ABC_FeS_Assembly"/>
    <property type="match status" value="1"/>
</dbReference>
<dbReference type="Gene3D" id="3.40.50.300">
    <property type="entry name" value="P-loop containing nucleotide triphosphate hydrolases"/>
    <property type="match status" value="1"/>
</dbReference>
<dbReference type="GO" id="GO:0016887">
    <property type="term" value="F:ATP hydrolysis activity"/>
    <property type="evidence" value="ECO:0007669"/>
    <property type="project" value="InterPro"/>
</dbReference>
<proteinExistence type="predicted"/>
<dbReference type="InterPro" id="IPR017871">
    <property type="entry name" value="ABC_transporter-like_CS"/>
</dbReference>